<dbReference type="PANTHER" id="PTHR44196">
    <property type="entry name" value="DEHYDROGENASE/REDUCTASE SDR FAMILY MEMBER 7B"/>
    <property type="match status" value="1"/>
</dbReference>
<evidence type="ECO:0000313" key="5">
    <source>
        <dbReference type="EMBL" id="MBL0720074.1"/>
    </source>
</evidence>
<gene>
    <name evidence="5" type="ORF">JI742_09260</name>
</gene>
<feature type="domain" description="Ketoreductase" evidence="4">
    <location>
        <begin position="6"/>
        <end position="197"/>
    </location>
</feature>
<dbReference type="RefSeq" id="WP_201825828.1">
    <property type="nucleotide sequence ID" value="NZ_JAERRA010000001.1"/>
</dbReference>
<sequence length="273" mass="28449">MKLDQARALLTGAAGGIGTEAAEALARRGARLLLVGRRAEPLDTLARALGQRHGRSAGALRPGELPPDIAWLAADITRPEDQARCAQAAEACGVDLLIHNAGQPAFGRFEALDAERLHALIAVNLLAPMQLSLALLPGLRRKPQAAIVAIGSALGRLGLPGHVAYGASKAGLRGFCEGLRRELADTPVRVQYLGPRAVATGFNSPAAEAHRIASGSRADPPAEVARALIALIERGEAERHLGFPERLAGPINAFLPTLLDGPLGRQARSLPAA</sequence>
<name>A0A9X0XDX4_9BURK</name>
<dbReference type="GO" id="GO:0016020">
    <property type="term" value="C:membrane"/>
    <property type="evidence" value="ECO:0007669"/>
    <property type="project" value="TreeGrafter"/>
</dbReference>
<dbReference type="InterPro" id="IPR002347">
    <property type="entry name" value="SDR_fam"/>
</dbReference>
<protein>
    <submittedName>
        <fullName evidence="5">SDR family oxidoreductase</fullName>
    </submittedName>
</protein>
<dbReference type="Pfam" id="PF00106">
    <property type="entry name" value="adh_short"/>
    <property type="match status" value="1"/>
</dbReference>
<dbReference type="PANTHER" id="PTHR44196:SF1">
    <property type="entry name" value="DEHYDROGENASE_REDUCTASE SDR FAMILY MEMBER 7B"/>
    <property type="match status" value="1"/>
</dbReference>
<dbReference type="AlphaFoldDB" id="A0A9X0XDX4"/>
<dbReference type="InterPro" id="IPR057326">
    <property type="entry name" value="KR_dom"/>
</dbReference>
<evidence type="ECO:0000256" key="1">
    <source>
        <dbReference type="ARBA" id="ARBA00006484"/>
    </source>
</evidence>
<dbReference type="SUPFAM" id="SSF51735">
    <property type="entry name" value="NAD(P)-binding Rossmann-fold domains"/>
    <property type="match status" value="1"/>
</dbReference>
<keyword evidence="6" id="KW-1185">Reference proteome</keyword>
<comment type="similarity">
    <text evidence="1 3">Belongs to the short-chain dehydrogenases/reductases (SDR) family.</text>
</comment>
<dbReference type="PRINTS" id="PR00081">
    <property type="entry name" value="GDHRDH"/>
</dbReference>
<dbReference type="Proteomes" id="UP000643207">
    <property type="component" value="Unassembled WGS sequence"/>
</dbReference>
<evidence type="ECO:0000313" key="6">
    <source>
        <dbReference type="Proteomes" id="UP000643207"/>
    </source>
</evidence>
<evidence type="ECO:0000256" key="3">
    <source>
        <dbReference type="RuleBase" id="RU000363"/>
    </source>
</evidence>
<proteinExistence type="inferred from homology"/>
<evidence type="ECO:0000259" key="4">
    <source>
        <dbReference type="SMART" id="SM00822"/>
    </source>
</evidence>
<reference evidence="5 6" key="1">
    <citation type="submission" date="2021-01" db="EMBL/GenBank/DDBJ databases">
        <title>Piscinibacter sp. Jin2 Genome sequencing and assembly.</title>
        <authorList>
            <person name="Kim I."/>
        </authorList>
    </citation>
    <scope>NUCLEOTIDE SEQUENCE [LARGE SCALE GENOMIC DNA]</scope>
    <source>
        <strain evidence="5 6">Jin2</strain>
    </source>
</reference>
<dbReference type="InterPro" id="IPR020904">
    <property type="entry name" value="Sc_DH/Rdtase_CS"/>
</dbReference>
<dbReference type="EMBL" id="JAERRA010000001">
    <property type="protein sequence ID" value="MBL0720074.1"/>
    <property type="molecule type" value="Genomic_DNA"/>
</dbReference>
<dbReference type="CDD" id="cd05233">
    <property type="entry name" value="SDR_c"/>
    <property type="match status" value="1"/>
</dbReference>
<dbReference type="InterPro" id="IPR036291">
    <property type="entry name" value="NAD(P)-bd_dom_sf"/>
</dbReference>
<dbReference type="PRINTS" id="PR00080">
    <property type="entry name" value="SDRFAMILY"/>
</dbReference>
<dbReference type="Gene3D" id="3.40.50.720">
    <property type="entry name" value="NAD(P)-binding Rossmann-like Domain"/>
    <property type="match status" value="1"/>
</dbReference>
<dbReference type="NCBIfam" id="NF006565">
    <property type="entry name" value="PRK09072.1"/>
    <property type="match status" value="1"/>
</dbReference>
<accession>A0A9X0XDX4</accession>
<keyword evidence="2" id="KW-0560">Oxidoreductase</keyword>
<evidence type="ECO:0000256" key="2">
    <source>
        <dbReference type="ARBA" id="ARBA00023002"/>
    </source>
</evidence>
<dbReference type="PROSITE" id="PS00061">
    <property type="entry name" value="ADH_SHORT"/>
    <property type="match status" value="1"/>
</dbReference>
<dbReference type="GO" id="GO:0016491">
    <property type="term" value="F:oxidoreductase activity"/>
    <property type="evidence" value="ECO:0007669"/>
    <property type="project" value="UniProtKB-KW"/>
</dbReference>
<organism evidence="5 6">
    <name type="scientific">Aquariibacter lacus</name>
    <dbReference type="NCBI Taxonomy" id="2801332"/>
    <lineage>
        <taxon>Bacteria</taxon>
        <taxon>Pseudomonadati</taxon>
        <taxon>Pseudomonadota</taxon>
        <taxon>Betaproteobacteria</taxon>
        <taxon>Burkholderiales</taxon>
        <taxon>Sphaerotilaceae</taxon>
        <taxon>Aquariibacter</taxon>
    </lineage>
</organism>
<dbReference type="SMART" id="SM00822">
    <property type="entry name" value="PKS_KR"/>
    <property type="match status" value="1"/>
</dbReference>
<comment type="caution">
    <text evidence="5">The sequence shown here is derived from an EMBL/GenBank/DDBJ whole genome shotgun (WGS) entry which is preliminary data.</text>
</comment>